<gene>
    <name evidence="4" type="ORF">M011DRAFT_471993</name>
</gene>
<protein>
    <recommendedName>
        <fullName evidence="3">Xylanolytic transcriptional activator regulatory domain-containing protein</fullName>
    </recommendedName>
</protein>
<reference evidence="4" key="1">
    <citation type="journal article" date="2020" name="Stud. Mycol.">
        <title>101 Dothideomycetes genomes: a test case for predicting lifestyles and emergence of pathogens.</title>
        <authorList>
            <person name="Haridas S."/>
            <person name="Albert R."/>
            <person name="Binder M."/>
            <person name="Bloem J."/>
            <person name="Labutti K."/>
            <person name="Salamov A."/>
            <person name="Andreopoulos B."/>
            <person name="Baker S."/>
            <person name="Barry K."/>
            <person name="Bills G."/>
            <person name="Bluhm B."/>
            <person name="Cannon C."/>
            <person name="Castanera R."/>
            <person name="Culley D."/>
            <person name="Daum C."/>
            <person name="Ezra D."/>
            <person name="Gonzalez J."/>
            <person name="Henrissat B."/>
            <person name="Kuo A."/>
            <person name="Liang C."/>
            <person name="Lipzen A."/>
            <person name="Lutzoni F."/>
            <person name="Magnuson J."/>
            <person name="Mondo S."/>
            <person name="Nolan M."/>
            <person name="Ohm R."/>
            <person name="Pangilinan J."/>
            <person name="Park H.-J."/>
            <person name="Ramirez L."/>
            <person name="Alfaro M."/>
            <person name="Sun H."/>
            <person name="Tritt A."/>
            <person name="Yoshinaga Y."/>
            <person name="Zwiers L.-H."/>
            <person name="Turgeon B."/>
            <person name="Goodwin S."/>
            <person name="Spatafora J."/>
            <person name="Crous P."/>
            <person name="Grigoriev I."/>
        </authorList>
    </citation>
    <scope>NUCLEOTIDE SEQUENCE</scope>
    <source>
        <strain evidence="4">CBS 119925</strain>
    </source>
</reference>
<dbReference type="EMBL" id="MU006605">
    <property type="protein sequence ID" value="KAF2742668.1"/>
    <property type="molecule type" value="Genomic_DNA"/>
</dbReference>
<dbReference type="GO" id="GO:0003677">
    <property type="term" value="F:DNA binding"/>
    <property type="evidence" value="ECO:0007669"/>
    <property type="project" value="InterPro"/>
</dbReference>
<dbReference type="SMART" id="SM00906">
    <property type="entry name" value="Fungal_trans"/>
    <property type="match status" value="1"/>
</dbReference>
<evidence type="ECO:0000259" key="3">
    <source>
        <dbReference type="SMART" id="SM00906"/>
    </source>
</evidence>
<dbReference type="CDD" id="cd12148">
    <property type="entry name" value="fungal_TF_MHR"/>
    <property type="match status" value="1"/>
</dbReference>
<dbReference type="GO" id="GO:0008270">
    <property type="term" value="F:zinc ion binding"/>
    <property type="evidence" value="ECO:0007669"/>
    <property type="project" value="InterPro"/>
</dbReference>
<dbReference type="InterPro" id="IPR050797">
    <property type="entry name" value="Carb_Metab_Trans_Reg"/>
</dbReference>
<evidence type="ECO:0000313" key="5">
    <source>
        <dbReference type="Proteomes" id="UP000799440"/>
    </source>
</evidence>
<dbReference type="OrthoDB" id="3034343at2759"/>
<dbReference type="GO" id="GO:0006351">
    <property type="term" value="P:DNA-templated transcription"/>
    <property type="evidence" value="ECO:0007669"/>
    <property type="project" value="InterPro"/>
</dbReference>
<proteinExistence type="predicted"/>
<feature type="region of interest" description="Disordered" evidence="2">
    <location>
        <begin position="1"/>
        <end position="27"/>
    </location>
</feature>
<keyword evidence="5" id="KW-1185">Reference proteome</keyword>
<dbReference type="InterPro" id="IPR007219">
    <property type="entry name" value="XnlR_reg_dom"/>
</dbReference>
<sequence length="616" mass="67904">MDGRPAKRARVASGDAATGDHGLPARTLQKAGTAPSASIMLAPHVAEDVDILQRHISQHRTSEGEDPQSYQTVSRDMRNPIVYLSVPRQRTGLHPGIGPGKEQLEIIEHLMGPFKREVIDLYFQYIHPHLPILDDETCALIRHGPVEQVPKNLMCCIYGHGALQWMDSDTLKLHPRPDHHYLWNKAISAVLEDFLSPSLATISSAVLDQIGRPSVSIMNNATLCGRNVALAQTFGLHRDPSKWDMSEDEKLSRKRIWWGVLITDYWSSIAYGAPPHIHKGFYDVPLPSVSALIPAKASPIHRHATTCFVHLCALTELLGDILSLVHRLKPDPADFYRTIEARRTSLTDLESSLPDFDSLPPGSGSSNLYFCLLSVKLLLSRVALRAAVLLNDTNLEKLRLDEVRTAASSLLDFVLSLREPQFQDFWLPYATYLLVNAVMVSLRCTVENAHAGVRQAEFKRLQAVMAHIQHAHDHYDWDIAKYCLERCKDSVTKIASYATRDANAAAAAGMGMQHANAQATDAEQLPTSVIRDMRVHPDSHGHSHGDGVGNGNEANTTHSGPNLPTTAGAVAPIGGTGLIEDNGFALAEFFDPNAFDFSWEALWDTPAGMTFTTEFS</sequence>
<dbReference type="Proteomes" id="UP000799440">
    <property type="component" value="Unassembled WGS sequence"/>
</dbReference>
<feature type="region of interest" description="Disordered" evidence="2">
    <location>
        <begin position="538"/>
        <end position="568"/>
    </location>
</feature>
<dbReference type="PANTHER" id="PTHR31668:SF10">
    <property type="entry name" value="ZN(II)2CYS6 TRANSCRIPTION FACTOR (EUROFUNG)"/>
    <property type="match status" value="1"/>
</dbReference>
<organism evidence="4 5">
    <name type="scientific">Sporormia fimetaria CBS 119925</name>
    <dbReference type="NCBI Taxonomy" id="1340428"/>
    <lineage>
        <taxon>Eukaryota</taxon>
        <taxon>Fungi</taxon>
        <taxon>Dikarya</taxon>
        <taxon>Ascomycota</taxon>
        <taxon>Pezizomycotina</taxon>
        <taxon>Dothideomycetes</taxon>
        <taxon>Pleosporomycetidae</taxon>
        <taxon>Pleosporales</taxon>
        <taxon>Sporormiaceae</taxon>
        <taxon>Sporormia</taxon>
    </lineage>
</organism>
<accession>A0A6A6UWM7</accession>
<dbReference type="PANTHER" id="PTHR31668">
    <property type="entry name" value="GLUCOSE TRANSPORT TRANSCRIPTION REGULATOR RGT1-RELATED-RELATED"/>
    <property type="match status" value="1"/>
</dbReference>
<evidence type="ECO:0000256" key="2">
    <source>
        <dbReference type="SAM" id="MobiDB-lite"/>
    </source>
</evidence>
<keyword evidence="1" id="KW-0539">Nucleus</keyword>
<feature type="compositionally biased region" description="Polar residues" evidence="2">
    <location>
        <begin position="553"/>
        <end position="565"/>
    </location>
</feature>
<feature type="domain" description="Xylanolytic transcriptional activator regulatory" evidence="3">
    <location>
        <begin position="220"/>
        <end position="293"/>
    </location>
</feature>
<dbReference type="Pfam" id="PF04082">
    <property type="entry name" value="Fungal_trans"/>
    <property type="match status" value="1"/>
</dbReference>
<dbReference type="GO" id="GO:0001080">
    <property type="term" value="P:nitrogen catabolite activation of transcription from RNA polymerase II promoter"/>
    <property type="evidence" value="ECO:0007669"/>
    <property type="project" value="TreeGrafter"/>
</dbReference>
<evidence type="ECO:0000256" key="1">
    <source>
        <dbReference type="ARBA" id="ARBA00023242"/>
    </source>
</evidence>
<name>A0A6A6UWM7_9PLEO</name>
<feature type="compositionally biased region" description="Basic residues" evidence="2">
    <location>
        <begin position="1"/>
        <end position="10"/>
    </location>
</feature>
<dbReference type="GO" id="GO:0005634">
    <property type="term" value="C:nucleus"/>
    <property type="evidence" value="ECO:0007669"/>
    <property type="project" value="TreeGrafter"/>
</dbReference>
<dbReference type="AlphaFoldDB" id="A0A6A6UWM7"/>
<evidence type="ECO:0000313" key="4">
    <source>
        <dbReference type="EMBL" id="KAF2742668.1"/>
    </source>
</evidence>